<feature type="non-terminal residue" evidence="1">
    <location>
        <position position="36"/>
    </location>
</feature>
<comment type="caution">
    <text evidence="1">The sequence shown here is derived from an EMBL/GenBank/DDBJ whole genome shotgun (WGS) entry which is preliminary data.</text>
</comment>
<reference evidence="1" key="1">
    <citation type="journal article" date="2015" name="Nature">
        <title>Complex archaea that bridge the gap between prokaryotes and eukaryotes.</title>
        <authorList>
            <person name="Spang A."/>
            <person name="Saw J.H."/>
            <person name="Jorgensen S.L."/>
            <person name="Zaremba-Niedzwiedzka K."/>
            <person name="Martijn J."/>
            <person name="Lind A.E."/>
            <person name="van Eijk R."/>
            <person name="Schleper C."/>
            <person name="Guy L."/>
            <person name="Ettema T.J."/>
        </authorList>
    </citation>
    <scope>NUCLEOTIDE SEQUENCE</scope>
</reference>
<evidence type="ECO:0000313" key="1">
    <source>
        <dbReference type="EMBL" id="KKL59635.1"/>
    </source>
</evidence>
<dbReference type="EMBL" id="LAZR01029418">
    <property type="protein sequence ID" value="KKL59635.1"/>
    <property type="molecule type" value="Genomic_DNA"/>
</dbReference>
<accession>A0A0F9FQN7</accession>
<proteinExistence type="predicted"/>
<sequence length="36" mass="3868">MKQGIISGHWDRIGGGDSTPRYADIIGLNFTTSESS</sequence>
<gene>
    <name evidence="1" type="ORF">LCGC14_2213330</name>
</gene>
<name>A0A0F9FQN7_9ZZZZ</name>
<organism evidence="1">
    <name type="scientific">marine sediment metagenome</name>
    <dbReference type="NCBI Taxonomy" id="412755"/>
    <lineage>
        <taxon>unclassified sequences</taxon>
        <taxon>metagenomes</taxon>
        <taxon>ecological metagenomes</taxon>
    </lineage>
</organism>
<protein>
    <submittedName>
        <fullName evidence="1">Uncharacterized protein</fullName>
    </submittedName>
</protein>
<dbReference type="AlphaFoldDB" id="A0A0F9FQN7"/>